<feature type="region of interest" description="Disordered" evidence="2">
    <location>
        <begin position="1"/>
        <end position="41"/>
    </location>
</feature>
<feature type="coiled-coil region" evidence="1">
    <location>
        <begin position="41"/>
        <end position="78"/>
    </location>
</feature>
<dbReference type="Proteomes" id="UP000567179">
    <property type="component" value="Unassembled WGS sequence"/>
</dbReference>
<dbReference type="EMBL" id="JAACJJ010000001">
    <property type="protein sequence ID" value="KAF5330758.1"/>
    <property type="molecule type" value="Genomic_DNA"/>
</dbReference>
<dbReference type="AlphaFoldDB" id="A0A8H5BYB2"/>
<proteinExistence type="predicted"/>
<keyword evidence="5" id="KW-1185">Reference proteome</keyword>
<dbReference type="Pfam" id="PF20149">
    <property type="entry name" value="DUF6532"/>
    <property type="match status" value="1"/>
</dbReference>
<feature type="compositionally biased region" description="Pro residues" evidence="2">
    <location>
        <begin position="328"/>
        <end position="342"/>
    </location>
</feature>
<feature type="compositionally biased region" description="Basic residues" evidence="2">
    <location>
        <begin position="227"/>
        <end position="238"/>
    </location>
</feature>
<feature type="region of interest" description="Disordered" evidence="2">
    <location>
        <begin position="91"/>
        <end position="376"/>
    </location>
</feature>
<dbReference type="InterPro" id="IPR045341">
    <property type="entry name" value="DUF6532"/>
</dbReference>
<feature type="compositionally biased region" description="Polar residues" evidence="2">
    <location>
        <begin position="291"/>
        <end position="315"/>
    </location>
</feature>
<evidence type="ECO:0000256" key="2">
    <source>
        <dbReference type="SAM" id="MobiDB-lite"/>
    </source>
</evidence>
<feature type="compositionally biased region" description="Acidic residues" evidence="2">
    <location>
        <begin position="188"/>
        <end position="217"/>
    </location>
</feature>
<evidence type="ECO:0000313" key="4">
    <source>
        <dbReference type="EMBL" id="KAF5330758.1"/>
    </source>
</evidence>
<keyword evidence="1" id="KW-0175">Coiled coil</keyword>
<feature type="compositionally biased region" description="Polar residues" evidence="2">
    <location>
        <begin position="354"/>
        <end position="376"/>
    </location>
</feature>
<evidence type="ECO:0000259" key="3">
    <source>
        <dbReference type="Pfam" id="PF20149"/>
    </source>
</evidence>
<comment type="caution">
    <text evidence="4">The sequence shown here is derived from an EMBL/GenBank/DDBJ whole genome shotgun (WGS) entry which is preliminary data.</text>
</comment>
<accession>A0A8H5BYB2</accession>
<feature type="compositionally biased region" description="Basic and acidic residues" evidence="2">
    <location>
        <begin position="95"/>
        <end position="105"/>
    </location>
</feature>
<feature type="domain" description="DUF6532" evidence="3">
    <location>
        <begin position="450"/>
        <end position="605"/>
    </location>
</feature>
<evidence type="ECO:0000256" key="1">
    <source>
        <dbReference type="SAM" id="Coils"/>
    </source>
</evidence>
<feature type="compositionally biased region" description="Polar residues" evidence="2">
    <location>
        <begin position="121"/>
        <end position="135"/>
    </location>
</feature>
<dbReference type="OrthoDB" id="2755811at2759"/>
<gene>
    <name evidence="4" type="ORF">D9619_005327</name>
</gene>
<name>A0A8H5BYB2_9AGAR</name>
<protein>
    <recommendedName>
        <fullName evidence="3">DUF6532 domain-containing protein</fullName>
    </recommendedName>
</protein>
<sequence>MAPSAAKEVESAADTPETSPGKRKLRPHAPPRPPAVKRSRAEIHQQALERVERLAREKEEAMALREKNRIEKEKARRNSAKRIAAVEDAIQLSEKTNHQQSERPDLATQQAYRHILPRSVPSLSPQTTEADTLSTDAEILGRNDEPEDPQSDYAPPESTIASSESDRLHDNSYTQDELEEDLRRPAVDDDEDSGEDDDFAPPDDESAGDESEGESDESMSASEQTQKKKAAAKGKKGKACGELRAQVQEHRQIAPAVPAKPRGQVPQEKVVSKKKTQASGGLHPQWMQRVAVSSTFNSGPSAAPSVSATSNQSPAGISAPTNRRVGRPPRPPTGTPVAPTPLPHGDSDGELESESNAASRHSNLQVSRKSHSGGTQTMGVVLIQKPKVEAAANRTTSRGPAKTRFKNGHLPFENQAQDLETWRNSVLPAVIDWAGTLEDPFGANSHLDLRSVISKAWCDEFPEISENDAVYSVAGSAIRNWRSSMGKNALHRLKKFFETEPYKNSKSRRREYIEEELNSMRYIYRDPDTQSGAYRSSAIMEIFAATHQQIVNKTDEWNGYPMGALALCTAAHERALKLWRNGTVPDQKASFVRKPWAGRATSHYKVISKLSARAWDEIDFTTRSLVESGDLQLGAPTGDASDFEEPEDLIALSSDIEDAQAAG</sequence>
<reference evidence="4 5" key="1">
    <citation type="journal article" date="2020" name="ISME J.">
        <title>Uncovering the hidden diversity of litter-decomposition mechanisms in mushroom-forming fungi.</title>
        <authorList>
            <person name="Floudas D."/>
            <person name="Bentzer J."/>
            <person name="Ahren D."/>
            <person name="Johansson T."/>
            <person name="Persson P."/>
            <person name="Tunlid A."/>
        </authorList>
    </citation>
    <scope>NUCLEOTIDE SEQUENCE [LARGE SCALE GENOMIC DNA]</scope>
    <source>
        <strain evidence="4 5">CBS 101986</strain>
    </source>
</reference>
<evidence type="ECO:0000313" key="5">
    <source>
        <dbReference type="Proteomes" id="UP000567179"/>
    </source>
</evidence>
<organism evidence="4 5">
    <name type="scientific">Psilocybe cf. subviscida</name>
    <dbReference type="NCBI Taxonomy" id="2480587"/>
    <lineage>
        <taxon>Eukaryota</taxon>
        <taxon>Fungi</taxon>
        <taxon>Dikarya</taxon>
        <taxon>Basidiomycota</taxon>
        <taxon>Agaricomycotina</taxon>
        <taxon>Agaricomycetes</taxon>
        <taxon>Agaricomycetidae</taxon>
        <taxon>Agaricales</taxon>
        <taxon>Agaricineae</taxon>
        <taxon>Strophariaceae</taxon>
        <taxon>Psilocybe</taxon>
    </lineage>
</organism>